<evidence type="ECO:0000256" key="7">
    <source>
        <dbReference type="ARBA" id="ARBA00023242"/>
    </source>
</evidence>
<dbReference type="InterPro" id="IPR001471">
    <property type="entry name" value="AP2/ERF_dom"/>
</dbReference>
<organism evidence="12 13">
    <name type="scientific">Brassica cretica</name>
    <name type="common">Mustard</name>
    <dbReference type="NCBI Taxonomy" id="69181"/>
    <lineage>
        <taxon>Eukaryota</taxon>
        <taxon>Viridiplantae</taxon>
        <taxon>Streptophyta</taxon>
        <taxon>Embryophyta</taxon>
        <taxon>Tracheophyta</taxon>
        <taxon>Spermatophyta</taxon>
        <taxon>Magnoliopsida</taxon>
        <taxon>eudicotyledons</taxon>
        <taxon>Gunneridae</taxon>
        <taxon>Pentapetalae</taxon>
        <taxon>rosids</taxon>
        <taxon>malvids</taxon>
        <taxon>Brassicales</taxon>
        <taxon>Brassicaceae</taxon>
        <taxon>Brassiceae</taxon>
        <taxon>Brassica</taxon>
    </lineage>
</organism>
<evidence type="ECO:0000256" key="3">
    <source>
        <dbReference type="ARBA" id="ARBA00023015"/>
    </source>
</evidence>
<evidence type="ECO:0000256" key="2">
    <source>
        <dbReference type="ARBA" id="ARBA00022745"/>
    </source>
</evidence>
<reference evidence="12" key="1">
    <citation type="submission" date="2019-12" db="EMBL/GenBank/DDBJ databases">
        <title>Genome sequencing and annotation of Brassica cretica.</title>
        <authorList>
            <person name="Studholme D.J."/>
            <person name="Sarris P.F."/>
        </authorList>
    </citation>
    <scope>NUCLEOTIDE SEQUENCE</scope>
    <source>
        <strain evidence="12">PFS-001/15</strain>
        <tissue evidence="12">Leaf</tissue>
    </source>
</reference>
<dbReference type="SMART" id="SM00380">
    <property type="entry name" value="AP2"/>
    <property type="match status" value="1"/>
</dbReference>
<evidence type="ECO:0000256" key="9">
    <source>
        <dbReference type="ARBA" id="ARBA00037379"/>
    </source>
</evidence>
<dbReference type="PANTHER" id="PTHR31194:SF221">
    <property type="entry name" value="ETHYLENE-RESPONSIVE TRANSCRIPTION FACTOR ERF119"/>
    <property type="match status" value="1"/>
</dbReference>
<dbReference type="GO" id="GO:0003677">
    <property type="term" value="F:DNA binding"/>
    <property type="evidence" value="ECO:0007669"/>
    <property type="project" value="UniProtKB-KW"/>
</dbReference>
<dbReference type="InterPro" id="IPR016177">
    <property type="entry name" value="DNA-bd_dom_sf"/>
</dbReference>
<keyword evidence="4" id="KW-0238">DNA-binding</keyword>
<keyword evidence="6" id="KW-0804">Transcription</keyword>
<dbReference type="InterPro" id="IPR050913">
    <property type="entry name" value="AP2/ERF_ERF"/>
</dbReference>
<dbReference type="GO" id="GO:0009873">
    <property type="term" value="P:ethylene-activated signaling pathway"/>
    <property type="evidence" value="ECO:0007669"/>
    <property type="project" value="UniProtKB-KW"/>
</dbReference>
<feature type="domain" description="AP2/ERF" evidence="11">
    <location>
        <begin position="239"/>
        <end position="296"/>
    </location>
</feature>
<comment type="similarity">
    <text evidence="8">Belongs to the AP2/ERF transcription factor family. ERF subfamily.</text>
</comment>
<protein>
    <recommendedName>
        <fullName evidence="11">AP2/ERF domain-containing protein</fullName>
    </recommendedName>
</protein>
<accession>A0A8S9L0Q5</accession>
<dbReference type="PANTHER" id="PTHR31194">
    <property type="entry name" value="SHN SHINE , DNA BINDING / TRANSCRIPTION FACTOR"/>
    <property type="match status" value="1"/>
</dbReference>
<name>A0A8S9L0Q5_BRACR</name>
<dbReference type="SUPFAM" id="SSF54171">
    <property type="entry name" value="DNA-binding domain"/>
    <property type="match status" value="1"/>
</dbReference>
<evidence type="ECO:0000256" key="10">
    <source>
        <dbReference type="SAM" id="MobiDB-lite"/>
    </source>
</evidence>
<dbReference type="GO" id="GO:0003700">
    <property type="term" value="F:DNA-binding transcription factor activity"/>
    <property type="evidence" value="ECO:0007669"/>
    <property type="project" value="InterPro"/>
</dbReference>
<keyword evidence="5" id="KW-0010">Activator</keyword>
<keyword evidence="2" id="KW-0936">Ethylene signaling pathway</keyword>
<dbReference type="PRINTS" id="PR00367">
    <property type="entry name" value="ETHRSPELEMNT"/>
</dbReference>
<evidence type="ECO:0000313" key="12">
    <source>
        <dbReference type="EMBL" id="KAF2599621.1"/>
    </source>
</evidence>
<feature type="region of interest" description="Disordered" evidence="10">
    <location>
        <begin position="1"/>
        <end position="22"/>
    </location>
</feature>
<comment type="caution">
    <text evidence="12">The sequence shown here is derived from an EMBL/GenBank/DDBJ whole genome shotgun (WGS) entry which is preliminary data.</text>
</comment>
<dbReference type="CDD" id="cd00018">
    <property type="entry name" value="AP2"/>
    <property type="match status" value="1"/>
</dbReference>
<evidence type="ECO:0000259" key="11">
    <source>
        <dbReference type="PROSITE" id="PS51032"/>
    </source>
</evidence>
<dbReference type="AlphaFoldDB" id="A0A8S9L0Q5"/>
<proteinExistence type="inferred from homology"/>
<evidence type="ECO:0000256" key="6">
    <source>
        <dbReference type="ARBA" id="ARBA00023163"/>
    </source>
</evidence>
<dbReference type="Pfam" id="PF00847">
    <property type="entry name" value="AP2"/>
    <property type="match status" value="1"/>
</dbReference>
<dbReference type="PROSITE" id="PS51032">
    <property type="entry name" value="AP2_ERF"/>
    <property type="match status" value="1"/>
</dbReference>
<feature type="region of interest" description="Disordered" evidence="10">
    <location>
        <begin position="102"/>
        <end position="140"/>
    </location>
</feature>
<gene>
    <name evidence="12" type="ORF">F2Q68_00011550</name>
</gene>
<dbReference type="EMBL" id="QGKW02000717">
    <property type="protein sequence ID" value="KAF2599621.1"/>
    <property type="molecule type" value="Genomic_DNA"/>
</dbReference>
<evidence type="ECO:0000256" key="5">
    <source>
        <dbReference type="ARBA" id="ARBA00023159"/>
    </source>
</evidence>
<evidence type="ECO:0000256" key="1">
    <source>
        <dbReference type="ARBA" id="ARBA00004123"/>
    </source>
</evidence>
<comment type="function">
    <text evidence="9">Probably acts as a transcriptional activator. Binds to the GCC-box pathogenesis-related promoter element. May be involved in the regulation of gene expression by stress factors and by components of stress signal transduction pathways.</text>
</comment>
<keyword evidence="7" id="KW-0539">Nucleus</keyword>
<dbReference type="GO" id="GO:0005634">
    <property type="term" value="C:nucleus"/>
    <property type="evidence" value="ECO:0007669"/>
    <property type="project" value="UniProtKB-SubCell"/>
</dbReference>
<evidence type="ECO:0000256" key="8">
    <source>
        <dbReference type="ARBA" id="ARBA00024343"/>
    </source>
</evidence>
<dbReference type="Proteomes" id="UP000712281">
    <property type="component" value="Unassembled WGS sequence"/>
</dbReference>
<keyword evidence="3" id="KW-0805">Transcription regulation</keyword>
<dbReference type="InterPro" id="IPR036955">
    <property type="entry name" value="AP2/ERF_dom_sf"/>
</dbReference>
<comment type="subcellular location">
    <subcellularLocation>
        <location evidence="1">Nucleus</location>
    </subcellularLocation>
</comment>
<dbReference type="FunFam" id="3.30.730.10:FF:000005">
    <property type="entry name" value="ethylene-responsive transcription factor RAP2-11"/>
    <property type="match status" value="1"/>
</dbReference>
<dbReference type="Gene3D" id="3.30.730.10">
    <property type="entry name" value="AP2/ERF domain"/>
    <property type="match status" value="1"/>
</dbReference>
<evidence type="ECO:0000256" key="4">
    <source>
        <dbReference type="ARBA" id="ARBA00023125"/>
    </source>
</evidence>
<sequence>MSEPNKRSSLQAKKPSKNHKRKTFQLNRLSGLLSEDLKTMRKLRFVVSDPYAEICQFKSHIGSLDKEDQVKRSWKFLCGKGASSKHVKVTLRLMVSNVEDATRHRDDSLDTSKNLPHSHGSASKKKSQDEASLAPSRANIEEDEGGAVVRVSPVITGVGYHRRNVARGSWPDFTIPTYATDYSSSEEDETCQTRKRYVCEIDRPFSQATAQSESESSSCHNGGSKAKITHVVGRSSVRKPVGVRQRKWGKWAAEIRHPITKTRTWLGTYETLEQAADAYAAKKLEFDALSAATSSVLSENALSDDSASGSNVEAVSSIDLDKKLIDFNLADLPIPDMGCFIDESLISNACELDFHLPEESDQFLNDMNFIGLERDGPSNLPDYDFSDVEFDLGLVGNTIDNRFNFFDHLATTTTTPLNIACL</sequence>
<evidence type="ECO:0000313" key="13">
    <source>
        <dbReference type="Proteomes" id="UP000712281"/>
    </source>
</evidence>